<organism evidence="1 2">
    <name type="scientific">Hornefia porci</name>
    <dbReference type="NCBI Taxonomy" id="2652292"/>
    <lineage>
        <taxon>Bacteria</taxon>
        <taxon>Bacillati</taxon>
        <taxon>Bacillota</taxon>
        <taxon>Clostridia</taxon>
        <taxon>Peptostreptococcales</taxon>
        <taxon>Anaerovoracaceae</taxon>
        <taxon>Hornefia</taxon>
    </lineage>
</organism>
<protein>
    <submittedName>
        <fullName evidence="1">Uncharacterized protein</fullName>
    </submittedName>
</protein>
<dbReference type="Proteomes" id="UP000187404">
    <property type="component" value="Unassembled WGS sequence"/>
</dbReference>
<dbReference type="EMBL" id="MJIE01000001">
    <property type="protein sequence ID" value="OLR54948.1"/>
    <property type="molecule type" value="Genomic_DNA"/>
</dbReference>
<dbReference type="STRING" id="1261640.BHK98_01960"/>
<dbReference type="OrthoDB" id="9813152at2"/>
<name>A0A1Q9JFH4_9FIRM</name>
<accession>A0A1Q9JFH4</accession>
<comment type="caution">
    <text evidence="1">The sequence shown here is derived from an EMBL/GenBank/DDBJ whole genome shotgun (WGS) entry which is preliminary data.</text>
</comment>
<evidence type="ECO:0000313" key="1">
    <source>
        <dbReference type="EMBL" id="OLR54948.1"/>
    </source>
</evidence>
<sequence length="204" mass="23857">MKKKIGIVILTTVLLAGVILIVYAKSIVALFGAMWESAPIEIYDNIDDYERYRSGEQAEKEFQSKWDMDESIWPESITEKMNVTDYKMVYYDPWDAQYLGYLVVEYPPDAYTAETQRLLDYPSTEYKGYYGVTGESDYKLLAVYADPYYGFVYAMTDEDNTIIYAEQIFCDYFMDLDYKKYVPEKYFLDGFDASSGNSYQKSKM</sequence>
<gene>
    <name evidence="1" type="ORF">BHK98_01960</name>
</gene>
<reference evidence="1 2" key="1">
    <citation type="journal article" date="2016" name="Appl. Environ. Microbiol.">
        <title>Function and Phylogeny of Bacterial Butyryl Coenzyme A:Acetate Transferases and Their Diversity in the Proximal Colon of Swine.</title>
        <authorList>
            <person name="Trachsel J."/>
            <person name="Bayles D.O."/>
            <person name="Looft T."/>
            <person name="Levine U.Y."/>
            <person name="Allen H.K."/>
        </authorList>
    </citation>
    <scope>NUCLEOTIDE SEQUENCE [LARGE SCALE GENOMIC DNA]</scope>
    <source>
        <strain evidence="1 2">68-3-10</strain>
    </source>
</reference>
<keyword evidence="2" id="KW-1185">Reference proteome</keyword>
<dbReference type="RefSeq" id="WP_075711966.1">
    <property type="nucleotide sequence ID" value="NZ_MJIE01000001.1"/>
</dbReference>
<proteinExistence type="predicted"/>
<dbReference type="AlphaFoldDB" id="A0A1Q9JFH4"/>
<evidence type="ECO:0000313" key="2">
    <source>
        <dbReference type="Proteomes" id="UP000187404"/>
    </source>
</evidence>